<dbReference type="InterPro" id="IPR025724">
    <property type="entry name" value="GAG-pre-integrase_dom"/>
</dbReference>
<evidence type="ECO:0000259" key="2">
    <source>
        <dbReference type="Pfam" id="PF07727"/>
    </source>
</evidence>
<dbReference type="InterPro" id="IPR043502">
    <property type="entry name" value="DNA/RNA_pol_sf"/>
</dbReference>
<evidence type="ECO:0000313" key="6">
    <source>
        <dbReference type="Proteomes" id="UP001213000"/>
    </source>
</evidence>
<dbReference type="InterPro" id="IPR057670">
    <property type="entry name" value="SH3_retrovirus"/>
</dbReference>
<comment type="caution">
    <text evidence="5">The sequence shown here is derived from an EMBL/GenBank/DDBJ whole genome shotgun (WGS) entry which is preliminary data.</text>
</comment>
<keyword evidence="1" id="KW-0812">Transmembrane</keyword>
<keyword evidence="1" id="KW-0472">Membrane</keyword>
<dbReference type="PANTHER" id="PTHR11439:SF483">
    <property type="entry name" value="PEPTIDE SYNTHASE GLIP-LIKE, PUTATIVE (AFU_ORTHOLOGUE AFUA_3G12920)-RELATED"/>
    <property type="match status" value="1"/>
</dbReference>
<protein>
    <recommendedName>
        <fullName evidence="7">Reverse transcriptase Ty1/copia-type domain-containing protein</fullName>
    </recommendedName>
</protein>
<evidence type="ECO:0000256" key="1">
    <source>
        <dbReference type="SAM" id="Phobius"/>
    </source>
</evidence>
<feature type="domain" description="Reverse transcriptase Ty1/copia-type" evidence="2">
    <location>
        <begin position="1147"/>
        <end position="1289"/>
    </location>
</feature>
<feature type="transmembrane region" description="Helical" evidence="1">
    <location>
        <begin position="45"/>
        <end position="63"/>
    </location>
</feature>
<reference evidence="5" key="1">
    <citation type="submission" date="2022-07" db="EMBL/GenBank/DDBJ databases">
        <title>Genome Sequence of Leucocoprinus birnbaumii.</title>
        <authorList>
            <person name="Buettner E."/>
        </authorList>
    </citation>
    <scope>NUCLEOTIDE SEQUENCE</scope>
    <source>
        <strain evidence="5">VT141</strain>
    </source>
</reference>
<feature type="domain" description="GAG-pre-integrase" evidence="3">
    <location>
        <begin position="699"/>
        <end position="767"/>
    </location>
</feature>
<dbReference type="InterPro" id="IPR036397">
    <property type="entry name" value="RNaseH_sf"/>
</dbReference>
<dbReference type="Proteomes" id="UP001213000">
    <property type="component" value="Unassembled WGS sequence"/>
</dbReference>
<dbReference type="SUPFAM" id="SSF56672">
    <property type="entry name" value="DNA/RNA polymerases"/>
    <property type="match status" value="1"/>
</dbReference>
<evidence type="ECO:0000259" key="3">
    <source>
        <dbReference type="Pfam" id="PF13976"/>
    </source>
</evidence>
<organism evidence="5 6">
    <name type="scientific">Leucocoprinus birnbaumii</name>
    <dbReference type="NCBI Taxonomy" id="56174"/>
    <lineage>
        <taxon>Eukaryota</taxon>
        <taxon>Fungi</taxon>
        <taxon>Dikarya</taxon>
        <taxon>Basidiomycota</taxon>
        <taxon>Agaricomycotina</taxon>
        <taxon>Agaricomycetes</taxon>
        <taxon>Agaricomycetidae</taxon>
        <taxon>Agaricales</taxon>
        <taxon>Agaricineae</taxon>
        <taxon>Agaricaceae</taxon>
        <taxon>Leucocoprinus</taxon>
    </lineage>
</organism>
<dbReference type="Pfam" id="PF25597">
    <property type="entry name" value="SH3_retrovirus"/>
    <property type="match status" value="1"/>
</dbReference>
<dbReference type="EMBL" id="JANIEX010000368">
    <property type="protein sequence ID" value="KAJ3568085.1"/>
    <property type="molecule type" value="Genomic_DNA"/>
</dbReference>
<keyword evidence="1" id="KW-1133">Transmembrane helix</keyword>
<evidence type="ECO:0000313" key="5">
    <source>
        <dbReference type="EMBL" id="KAJ3568085.1"/>
    </source>
</evidence>
<proteinExistence type="predicted"/>
<dbReference type="Gene3D" id="3.30.420.10">
    <property type="entry name" value="Ribonuclease H-like superfamily/Ribonuclease H"/>
    <property type="match status" value="1"/>
</dbReference>
<dbReference type="Pfam" id="PF07727">
    <property type="entry name" value="RVT_2"/>
    <property type="match status" value="1"/>
</dbReference>
<feature type="domain" description="Retroviral polymerase SH3-like" evidence="4">
    <location>
        <begin position="908"/>
        <end position="962"/>
    </location>
</feature>
<name>A0AAD5VRX2_9AGAR</name>
<dbReference type="SUPFAM" id="SSF53098">
    <property type="entry name" value="Ribonuclease H-like"/>
    <property type="match status" value="1"/>
</dbReference>
<gene>
    <name evidence="5" type="ORF">NP233_g5941</name>
</gene>
<keyword evidence="6" id="KW-1185">Reference proteome</keyword>
<sequence>MCKTLGQFFEPLYVQYYSTEAISTVHTIGMLCNSLWGLTPKQKRILYWACTIPIATYGFYLWYNDFAKCKGHLQSLTKMQCCAALWIISTFRMSPTDGYEALAGLIPIHLHLRKLASRATYRVVTLSRTQRAWSSMGRHDALGAHMHWWHINNLGTKAFLATKSTAVDIAGKLPRLRRVFNTDSNKARPGNQIMDVFSNRISFHPRPNSASADEQITLLDATLLNAKGEEHSAIMACDSSIPQDSTMQALAAARVWIGDCMVRQTCQASGRAMAPDAELHAIWAGISMAMAVASVDHIYVFTDHLPSAERAVDLGIHSGTKLKQSANNWEDWSAKLRIVLCKHRTEIYILGDEYKPDEDSSPIDWTNWLCNHAMICGFVLKSIDVAKQCYFQELYNAAIAKLYNRGRPLSKVELFAKILLKPFSWETPIIDQYRTIMDNGVNKILSDPIPSKDEIGLMVMLYLMNNSDMVMELQSVRTALMYKPTTSHLGILQQLLNAKHDCANRPTQSFALTATSQMTAASSSTIPPLPTSSAKVQCMNPNCNLLGHNIAWCIRPGGGMEGKTVEEVKALHAKGKKNFKKKPVPAKFTIKGKNYMIDSDTGLVFAEVSLSKTSPTAHVESLASFVANSMCDADIEELANTAGEAVALYVPDTNVHLVSVAALTENIPGSVLFSDNEAIVYDAQHQVVATVTCVLGRKLWRLNAHSIQINSANIAAPVPNLEQWHCHLRHANNQAIYDMATKSLVTGMHVDLSTAPPKCDACILGKQTCKHVLSTHTHAKSTRRLEIVYPWTYVLRQKSNALPVFQAWVDKAEAECGERIGLIRSDNGELRSKEMDCWCFECHYKREYTAPYTSAHIGKVECMHLTIANKTASYLTAHTYTRSTGCTPYELWFGHRPNLAHLQEIGAQAFTLILNKHNPKIRAHSMECIMIGYSEDLKAYRLYHQKTGKVIVSYHVDFIESIDTQPHVLPKPQVIDIPSLPTVPSSPPPPVEAPVVVVDPTPVLPQCSPRLAGGFLDPSLFSEPIIADTLSVANSVPPFGAQSDPQTRKANKQQQWELRVALQRVPDVEYDAEEDSALTAMLDSVALPAGEITALAHPDADLWKASIVDELTSLCERQVFTLVPHSDIPAGHVILDSKFVFVTKADESLCLLLHLAAVCDLEICQLDVKTAFLYGSLPEGEFQFMEQLEGFEEEGKEDFVWRIEKGLYGMHQSGRVWHKTLDSALAGWGLVHLPSEPCGYQRVLVEGVLDACVHIDDFLYVSSSKDATHRFLKEMGEKWQFVDLGLLIDKIGSLFLTDSFVPVYTPMDPDIKLRWPDKDEVLLPQHQRSLKSLPYRSLVGSMMYVAVGSCPDIAYSVSKLAQYLDCYREEHYEAALRCTQYLVTMQDFKLWLGGSEDIHLIGFSDSSFADFISWNAKKQKTVTCSMTEAEYVAVAEVTRELLWLCQQLSDRGLPMPEATVIFCDNNAAMSLSKDPVHHSQNKHIDVRHHFIREKIDGQDINIWILFEKHCLALGVQASTRGRVQQ</sequence>
<dbReference type="Pfam" id="PF13976">
    <property type="entry name" value="gag_pre-integrs"/>
    <property type="match status" value="1"/>
</dbReference>
<dbReference type="GO" id="GO:0003676">
    <property type="term" value="F:nucleic acid binding"/>
    <property type="evidence" value="ECO:0007669"/>
    <property type="project" value="InterPro"/>
</dbReference>
<dbReference type="PANTHER" id="PTHR11439">
    <property type="entry name" value="GAG-POL-RELATED RETROTRANSPOSON"/>
    <property type="match status" value="1"/>
</dbReference>
<evidence type="ECO:0000259" key="4">
    <source>
        <dbReference type="Pfam" id="PF25597"/>
    </source>
</evidence>
<accession>A0AAD5VRX2</accession>
<dbReference type="InterPro" id="IPR013103">
    <property type="entry name" value="RVT_2"/>
</dbReference>
<dbReference type="InterPro" id="IPR012337">
    <property type="entry name" value="RNaseH-like_sf"/>
</dbReference>
<evidence type="ECO:0008006" key="7">
    <source>
        <dbReference type="Google" id="ProtNLM"/>
    </source>
</evidence>
<dbReference type="CDD" id="cd09272">
    <property type="entry name" value="RNase_HI_RT_Ty1"/>
    <property type="match status" value="1"/>
</dbReference>